<evidence type="ECO:0000256" key="4">
    <source>
        <dbReference type="ARBA" id="ARBA00022801"/>
    </source>
</evidence>
<feature type="compositionally biased region" description="Pro residues" evidence="9">
    <location>
        <begin position="2032"/>
        <end position="2044"/>
    </location>
</feature>
<dbReference type="GO" id="GO:0005524">
    <property type="term" value="F:ATP binding"/>
    <property type="evidence" value="ECO:0007669"/>
    <property type="project" value="UniProtKB-KW"/>
</dbReference>
<feature type="domain" description="Helicase SEN1 beta-barrel" evidence="13">
    <location>
        <begin position="1317"/>
        <end position="1419"/>
    </location>
</feature>
<organism evidence="14 16">
    <name type="scientific">Sporisorium scitamineum</name>
    <dbReference type="NCBI Taxonomy" id="49012"/>
    <lineage>
        <taxon>Eukaryota</taxon>
        <taxon>Fungi</taxon>
        <taxon>Dikarya</taxon>
        <taxon>Basidiomycota</taxon>
        <taxon>Ustilaginomycotina</taxon>
        <taxon>Ustilaginomycetes</taxon>
        <taxon>Ustilaginales</taxon>
        <taxon>Ustilaginaceae</taxon>
        <taxon>Sporisorium</taxon>
    </lineage>
</organism>
<feature type="region of interest" description="Disordered" evidence="9">
    <location>
        <begin position="962"/>
        <end position="993"/>
    </location>
</feature>
<dbReference type="EMBL" id="LK056657">
    <property type="protein sequence ID" value="CDU22601.1"/>
    <property type="molecule type" value="Genomic_DNA"/>
</dbReference>
<feature type="compositionally biased region" description="Polar residues" evidence="9">
    <location>
        <begin position="934"/>
        <end position="947"/>
    </location>
</feature>
<keyword evidence="16" id="KW-1185">Reference proteome</keyword>
<feature type="compositionally biased region" description="Low complexity" evidence="9">
    <location>
        <begin position="2045"/>
        <end position="2077"/>
    </location>
</feature>
<gene>
    <name evidence="14" type="primary">SSCI73880.1</name>
    <name evidence="15" type="ORF">SPSC_01231</name>
</gene>
<dbReference type="Pfam" id="PF13087">
    <property type="entry name" value="AAA_12"/>
    <property type="match status" value="1"/>
</dbReference>
<dbReference type="FunFam" id="3.40.50.300:FF:001152">
    <property type="entry name" value="tRNA-splicing endonuclease, putative"/>
    <property type="match status" value="1"/>
</dbReference>
<reference evidence="16" key="2">
    <citation type="submission" date="2014-06" db="EMBL/GenBank/DDBJ databases">
        <authorList>
            <person name="Berkman P.J."/>
        </authorList>
    </citation>
    <scope>NUCLEOTIDE SEQUENCE [LARGE SCALE GENOMIC DNA]</scope>
</reference>
<evidence type="ECO:0000256" key="7">
    <source>
        <dbReference type="ARBA" id="ARBA00023242"/>
    </source>
</evidence>
<dbReference type="InterPro" id="IPR056474">
    <property type="entry name" value="SEN1_barrel"/>
</dbReference>
<dbReference type="GO" id="GO:0006369">
    <property type="term" value="P:termination of RNA polymerase II transcription"/>
    <property type="evidence" value="ECO:0007669"/>
    <property type="project" value="TreeGrafter"/>
</dbReference>
<dbReference type="InterPro" id="IPR041679">
    <property type="entry name" value="DNA2/NAM7-like_C"/>
</dbReference>
<dbReference type="InterPro" id="IPR024481">
    <property type="entry name" value="Helicase_Sen1_N"/>
</dbReference>
<dbReference type="GO" id="GO:0001147">
    <property type="term" value="F:transcription termination site sequence-specific DNA binding"/>
    <property type="evidence" value="ECO:0007669"/>
    <property type="project" value="TreeGrafter"/>
</dbReference>
<evidence type="ECO:0000256" key="6">
    <source>
        <dbReference type="ARBA" id="ARBA00022840"/>
    </source>
</evidence>
<dbReference type="InterPro" id="IPR047187">
    <property type="entry name" value="SF1_C_Upf1"/>
</dbReference>
<dbReference type="Pfam" id="PF23576">
    <property type="entry name" value="SEN1_barrel"/>
    <property type="match status" value="1"/>
</dbReference>
<dbReference type="CDD" id="cd18042">
    <property type="entry name" value="DEXXQc_SETX"/>
    <property type="match status" value="1"/>
</dbReference>
<dbReference type="Pfam" id="PF13086">
    <property type="entry name" value="AAA_11"/>
    <property type="match status" value="1"/>
</dbReference>
<dbReference type="OrthoDB" id="6513042at2759"/>
<dbReference type="PANTHER" id="PTHR10887">
    <property type="entry name" value="DNA2/NAM7 HELICASE FAMILY"/>
    <property type="match status" value="1"/>
</dbReference>
<feature type="region of interest" description="Disordered" evidence="9">
    <location>
        <begin position="1"/>
        <end position="21"/>
    </location>
</feature>
<dbReference type="Gene3D" id="3.40.50.300">
    <property type="entry name" value="P-loop containing nucleotide triphosphate hydrolases"/>
    <property type="match status" value="2"/>
</dbReference>
<feature type="region of interest" description="Disordered" evidence="9">
    <location>
        <begin position="2004"/>
        <end position="2245"/>
    </location>
</feature>
<evidence type="ECO:0000313" key="14">
    <source>
        <dbReference type="EMBL" id="CDS01743.1"/>
    </source>
</evidence>
<name>A0A0F7S247_9BASI</name>
<sequence length="2245" mass="246356">MTSLSTQSGAQVARSEPPSSLSDNLQRLLERVRTDQVNVNLFSDLLQAACDYLDSGKAKQSHIYCSIGRPCDFELESCMLRAFSFRNKDDIDRWKARITSAIYSNCLDCYKGFLRAKDHLRAVYLSSFPADKLDAFFAYVDSVEEQLALNVIEKLKSGSQQPSLAKLTRAEIYAVLTLVASPNATKLDAALKDIWKSDQLSNLQDLPAGLLALCIDESALIRSYAARPMLFLKPLAPDMASLGIFAQAFQRVQKHYAEHGAEADWSLLSILLNAAPSLAAPLIPTILSHVHDRNDRFGDVLRAYATLLKLRGPDMWSSNNKVEDAGSGKDDEYPTVILSGILDNPYFTKPLFESPQSVSNPRERGLFFGWMRPHLDTLQPHGAKLFSEAIKRIVNFLFERMQQGHVPKECRAVAFTEAIDLVLNHSDEANSRQVVDLYAASISQIALSSDTKADEPTRRAARDLIAQAFERDAKTLSHALLKLSSISSSNGVKSRERTRAQRDGKPVTPTEAFFDEMSRKDYPVVEICSMLWKEVYSVTLTGTSKDGVSILLGALARIAWYMPPSLQTHTLKPPSTGTVSAYDAYVTRVRQSVASMLSAFRAMRCPDFGERLADFGELAREDEVQQLCTADAYNLLLLNLCPDPEVYRPAQNLLRQAFSSVESRGDCFRILFQINHTSSLRALADYLQQFIDVTGKLVEANELAKWMVRSFADIVNVLAGSTDGLLRPGTSWTLIEDRSTLQAVALKAPTIWRLMCGSVASIFKRTPSWSTLLAREEMIAWFRDVTIFASEMVDALAVFRNVVRRAAEAPARWTGKSSDNAETKDLEPAEDEMMVHALALPVESAISWLRMNDEDILRETQSFILKALDQFGVEYDLPDKSKQKMLGFINDQMRIKEAAERHTLLSLDELADLKVRLDPTAGVIEISDEDDDTNSTASDTKLTQSTSTASVIDTSVSSLKSVDGTSAAAKTSSSAVASSAGPKEESDNSHWWAGVGNFGMLSKSQERRRNKLKQSKLSFRKVDPNDIIDVDKDDRATTTSKKPITLDFTRPKAPPAPAPSAPINAYRGASARGVYPSTSASSTTSRAGISKTSTGKMAQLRQELGGASRSWKPQNVNARSGEGRWGRNHEDDVTVRAPAAVSSVTGALINKMPGPTTETGKAAAAKKAGGAGSDSTASSSSSSESSDESSEAKGLAALRAKVDRPRVPKVAQPQRRQIVVKEDHHLERARRERADAERKRILRSPPDFSALHRSILTWDYSHDSNRPPALAGKHPDYRRVQPYFTNANDYGSVFGPLLLLECWAQFRQAKEEAEISNAHSIPLEVAGRSTVDAFVDVNVTIPPDVLPPTEFFNDTEIVRLEERVPAISGKQPKILLAKVEAFKRHPQGHQLTLRCCLSQDRQGVSTALVNRSKWELKKLFSLTTLHREFAALMAAPYYDLFSDIIRGRVAPKVTLTSDEVRKAMQGYQVNEPQARAILGSLATEGFSLIQGPPGTGKTKTICALIGAFVSNRKGPSTSVQAGEKQSKVGATKKILLCAPSNAAIDEVAKRARAGIRLADGRTIHPKVVRVGRDETINVSVKDISLENLIDQRLEGGTAFDTNRNAGATADPSALHVEIHNLKMQREQKRTELSQARANGAQAMVTQLEAEIRNLSSKRLAVMSKLDEAKDKQQSQHRQREADRRRARMEILGDADVICTTLSGAGHEMLSGVAFDFETVVIDEAAQAVELSTIIPLRYGCKQCIMVGDPNQLPPTVISQEAEKLGYSQSLFVRMFERSPQAVHLLSIQYRMHPEISVFPSKAFYDSKLQDGPDMAELTRQPWHKYELTRPFKFLSTKAPESPGRMHSIINKEEANVALALYERLRTDNPSENFDYRIGVVTMYKAQVFELKRTFQQRYGLDIADRIDFNTVDGFQGQEKDIIILSCVRSAAEPRSIGFLSDRRRLNVAVTRAKSNLFVIGNAKHLRRGDPIWERLVATAEQQGAVQPITVAMLQRGDRTLAKSYAETGQKRPSISKAPATNVAPQPKSAVQPPGPPPARPPSMAPPRTTASSSSSTSYAPPPASAAAAPMRRPMQNPNGTNAGKGAGEEKKRKAIVVDDPKMQPKKPRISGESESYGRAGTQAPSNSRPGNGSAAVNGKANSSPKRVGGAPVRPPRSNGPAESLPAGKLRVPPRQSPQGVPAGLPKRPVTPTGTSPRERVQIGVPKRNGVDNGSPQGLASLPRRPASPPKPSNAALNALFVKKRR</sequence>
<reference evidence="14" key="1">
    <citation type="submission" date="2014-06" db="EMBL/GenBank/DDBJ databases">
        <authorList>
            <person name="Berkman J.Paul."/>
        </authorList>
    </citation>
    <scope>NUCLEOTIDE SEQUENCE [LARGE SCALE GENOMIC DNA]</scope>
</reference>
<feature type="region of interest" description="Disordered" evidence="9">
    <location>
        <begin position="1075"/>
        <end position="1131"/>
    </location>
</feature>
<feature type="domain" description="Helicase Sen1 N-terminal" evidence="10">
    <location>
        <begin position="100"/>
        <end position="860"/>
    </location>
</feature>
<evidence type="ECO:0000256" key="9">
    <source>
        <dbReference type="SAM" id="MobiDB-lite"/>
    </source>
</evidence>
<evidence type="ECO:0000313" key="16">
    <source>
        <dbReference type="Proteomes" id="UP000242770"/>
    </source>
</evidence>
<evidence type="ECO:0000256" key="2">
    <source>
        <dbReference type="ARBA" id="ARBA00007913"/>
    </source>
</evidence>
<evidence type="ECO:0000259" key="13">
    <source>
        <dbReference type="Pfam" id="PF23576"/>
    </source>
</evidence>
<feature type="compositionally biased region" description="Polar residues" evidence="9">
    <location>
        <begin position="1"/>
        <end position="10"/>
    </location>
</feature>
<dbReference type="InterPro" id="IPR027417">
    <property type="entry name" value="P-loop_NTPase"/>
</dbReference>
<evidence type="ECO:0000259" key="11">
    <source>
        <dbReference type="Pfam" id="PF13086"/>
    </source>
</evidence>
<reference evidence="15" key="3">
    <citation type="submission" date="2014-06" db="EMBL/GenBank/DDBJ databases">
        <authorList>
            <person name="Ju J."/>
            <person name="Zhang J."/>
        </authorList>
    </citation>
    <scope>NUCLEOTIDE SEQUENCE</scope>
    <source>
        <strain evidence="15">SscI8</strain>
    </source>
</reference>
<accession>A0A0F7S247</accession>
<feature type="compositionally biased region" description="Basic and acidic residues" evidence="9">
    <location>
        <begin position="1121"/>
        <end position="1131"/>
    </location>
</feature>
<feature type="compositionally biased region" description="Basic and acidic residues" evidence="9">
    <location>
        <begin position="1219"/>
        <end position="1235"/>
    </location>
</feature>
<keyword evidence="8" id="KW-0175">Coiled coil</keyword>
<proteinExistence type="inferred from homology"/>
<feature type="region of interest" description="Disordered" evidence="9">
    <location>
        <begin position="1665"/>
        <end position="1684"/>
    </location>
</feature>
<evidence type="ECO:0000256" key="5">
    <source>
        <dbReference type="ARBA" id="ARBA00022806"/>
    </source>
</evidence>
<feature type="domain" description="DNA2/NAM7 helicase-like C-terminal" evidence="12">
    <location>
        <begin position="1766"/>
        <end position="1963"/>
    </location>
</feature>
<feature type="compositionally biased region" description="Basic and acidic residues" evidence="9">
    <location>
        <begin position="2086"/>
        <end position="2102"/>
    </location>
</feature>
<dbReference type="GO" id="GO:0004386">
    <property type="term" value="F:helicase activity"/>
    <property type="evidence" value="ECO:0007669"/>
    <property type="project" value="UniProtKB-KW"/>
</dbReference>
<evidence type="ECO:0000259" key="12">
    <source>
        <dbReference type="Pfam" id="PF13087"/>
    </source>
</evidence>
<feature type="region of interest" description="Disordered" evidence="9">
    <location>
        <begin position="926"/>
        <end position="947"/>
    </location>
</feature>
<keyword evidence="3" id="KW-0547">Nucleotide-binding</keyword>
<evidence type="ECO:0000256" key="1">
    <source>
        <dbReference type="ARBA" id="ARBA00004123"/>
    </source>
</evidence>
<evidence type="ECO:0000256" key="8">
    <source>
        <dbReference type="SAM" id="Coils"/>
    </source>
</evidence>
<dbReference type="Pfam" id="PF12726">
    <property type="entry name" value="SEN1_N"/>
    <property type="match status" value="1"/>
</dbReference>
<dbReference type="SUPFAM" id="SSF52540">
    <property type="entry name" value="P-loop containing nucleoside triphosphate hydrolases"/>
    <property type="match status" value="1"/>
</dbReference>
<evidence type="ECO:0000313" key="15">
    <source>
        <dbReference type="EMBL" id="CDU22601.1"/>
    </source>
</evidence>
<comment type="similarity">
    <text evidence="2">Belongs to the DNA2/NAM7 helicase family.</text>
</comment>
<dbReference type="GO" id="GO:0016787">
    <property type="term" value="F:hydrolase activity"/>
    <property type="evidence" value="ECO:0007669"/>
    <property type="project" value="UniProtKB-KW"/>
</dbReference>
<dbReference type="GO" id="GO:0016604">
    <property type="term" value="C:nuclear body"/>
    <property type="evidence" value="ECO:0007669"/>
    <property type="project" value="TreeGrafter"/>
</dbReference>
<protein>
    <submittedName>
        <fullName evidence="15">Related to SEN1 protein</fullName>
    </submittedName>
</protein>
<dbReference type="EMBL" id="CCFA01004511">
    <property type="protein sequence ID" value="CDS01743.1"/>
    <property type="molecule type" value="Genomic_DNA"/>
</dbReference>
<feature type="domain" description="DNA2/NAM7 helicase helicase" evidence="11">
    <location>
        <begin position="1468"/>
        <end position="1759"/>
    </location>
</feature>
<feature type="region of interest" description="Disordered" evidence="9">
    <location>
        <begin position="1146"/>
        <end position="1235"/>
    </location>
</feature>
<feature type="compositionally biased region" description="Low complexity" evidence="9">
    <location>
        <begin position="1156"/>
        <end position="1184"/>
    </location>
</feature>
<evidence type="ECO:0000259" key="10">
    <source>
        <dbReference type="Pfam" id="PF12726"/>
    </source>
</evidence>
<evidence type="ECO:0000256" key="3">
    <source>
        <dbReference type="ARBA" id="ARBA00022741"/>
    </source>
</evidence>
<dbReference type="InterPro" id="IPR041677">
    <property type="entry name" value="DNA2/NAM7_AAA_11"/>
</dbReference>
<dbReference type="STRING" id="49012.A0A0F7S247"/>
<dbReference type="FunFam" id="3.40.50.300:FF:000326">
    <property type="entry name" value="P-loop containing nucleoside triphosphate hydrolase"/>
    <property type="match status" value="1"/>
</dbReference>
<dbReference type="InterPro" id="IPR045055">
    <property type="entry name" value="DNA2/NAM7-like"/>
</dbReference>
<keyword evidence="5" id="KW-0347">Helicase</keyword>
<keyword evidence="6" id="KW-0067">ATP-binding</keyword>
<dbReference type="Proteomes" id="UP000242770">
    <property type="component" value="Unassembled WGS sequence"/>
</dbReference>
<keyword evidence="4" id="KW-0378">Hydrolase</keyword>
<dbReference type="GO" id="GO:0005694">
    <property type="term" value="C:chromosome"/>
    <property type="evidence" value="ECO:0007669"/>
    <property type="project" value="UniProtKB-ARBA"/>
</dbReference>
<feature type="coiled-coil region" evidence="8">
    <location>
        <begin position="1618"/>
        <end position="1657"/>
    </location>
</feature>
<comment type="subcellular location">
    <subcellularLocation>
        <location evidence="1">Nucleus</location>
    </subcellularLocation>
</comment>
<feature type="compositionally biased region" description="Low complexity" evidence="9">
    <location>
        <begin position="966"/>
        <end position="980"/>
    </location>
</feature>
<dbReference type="CDD" id="cd18808">
    <property type="entry name" value="SF1_C_Upf1"/>
    <property type="match status" value="1"/>
</dbReference>
<dbReference type="PANTHER" id="PTHR10887:SF495">
    <property type="entry name" value="HELICASE SENATAXIN ISOFORM X1-RELATED"/>
    <property type="match status" value="1"/>
</dbReference>
<feature type="compositionally biased region" description="Polar residues" evidence="9">
    <location>
        <begin position="1086"/>
        <end position="1096"/>
    </location>
</feature>
<keyword evidence="7" id="KW-0539">Nucleus</keyword>